<feature type="transmembrane region" description="Helical" evidence="7">
    <location>
        <begin position="377"/>
        <end position="397"/>
    </location>
</feature>
<keyword evidence="5 7" id="KW-0472">Membrane</keyword>
<accession>A0ABW3KUU8</accession>
<dbReference type="PANTHER" id="PTHR30572:SF4">
    <property type="entry name" value="ABC TRANSPORTER PERMEASE YTRF"/>
    <property type="match status" value="1"/>
</dbReference>
<evidence type="ECO:0000256" key="2">
    <source>
        <dbReference type="ARBA" id="ARBA00022475"/>
    </source>
</evidence>
<proteinExistence type="inferred from homology"/>
<keyword evidence="3 7" id="KW-0812">Transmembrane</keyword>
<name>A0ABW3KUU8_9FLAO</name>
<protein>
    <submittedName>
        <fullName evidence="10">ABC transporter permease</fullName>
    </submittedName>
</protein>
<gene>
    <name evidence="10" type="ORF">ACFQ13_12095</name>
</gene>
<evidence type="ECO:0000313" key="11">
    <source>
        <dbReference type="Proteomes" id="UP001597086"/>
    </source>
</evidence>
<evidence type="ECO:0000256" key="3">
    <source>
        <dbReference type="ARBA" id="ARBA00022692"/>
    </source>
</evidence>
<evidence type="ECO:0000256" key="7">
    <source>
        <dbReference type="SAM" id="Phobius"/>
    </source>
</evidence>
<evidence type="ECO:0000313" key="10">
    <source>
        <dbReference type="EMBL" id="MFD1016660.1"/>
    </source>
</evidence>
<dbReference type="InterPro" id="IPR003838">
    <property type="entry name" value="ABC3_permease_C"/>
</dbReference>
<comment type="subcellular location">
    <subcellularLocation>
        <location evidence="1">Cell membrane</location>
        <topology evidence="1">Multi-pass membrane protein</topology>
    </subcellularLocation>
</comment>
<organism evidence="10 11">
    <name type="scientific">Winogradskyella rapida</name>
    <dbReference type="NCBI Taxonomy" id="549701"/>
    <lineage>
        <taxon>Bacteria</taxon>
        <taxon>Pseudomonadati</taxon>
        <taxon>Bacteroidota</taxon>
        <taxon>Flavobacteriia</taxon>
        <taxon>Flavobacteriales</taxon>
        <taxon>Flavobacteriaceae</taxon>
        <taxon>Winogradskyella</taxon>
    </lineage>
</organism>
<reference evidence="11" key="1">
    <citation type="journal article" date="2019" name="Int. J. Syst. Evol. Microbiol.">
        <title>The Global Catalogue of Microorganisms (GCM) 10K type strain sequencing project: providing services to taxonomists for standard genome sequencing and annotation.</title>
        <authorList>
            <consortium name="The Broad Institute Genomics Platform"/>
            <consortium name="The Broad Institute Genome Sequencing Center for Infectious Disease"/>
            <person name="Wu L."/>
            <person name="Ma J."/>
        </authorList>
    </citation>
    <scope>NUCLEOTIDE SEQUENCE [LARGE SCALE GENOMIC DNA]</scope>
    <source>
        <strain evidence="11">CCUG 56098</strain>
    </source>
</reference>
<dbReference type="InterPro" id="IPR050250">
    <property type="entry name" value="Macrolide_Exporter_MacB"/>
</dbReference>
<feature type="domain" description="MacB-like periplasmic core" evidence="9">
    <location>
        <begin position="21"/>
        <end position="238"/>
    </location>
</feature>
<evidence type="ECO:0000256" key="4">
    <source>
        <dbReference type="ARBA" id="ARBA00022989"/>
    </source>
</evidence>
<dbReference type="Pfam" id="PF02687">
    <property type="entry name" value="FtsX"/>
    <property type="match status" value="1"/>
</dbReference>
<evidence type="ECO:0000256" key="6">
    <source>
        <dbReference type="ARBA" id="ARBA00038076"/>
    </source>
</evidence>
<evidence type="ECO:0000259" key="8">
    <source>
        <dbReference type="Pfam" id="PF02687"/>
    </source>
</evidence>
<dbReference type="Proteomes" id="UP001597086">
    <property type="component" value="Unassembled WGS sequence"/>
</dbReference>
<sequence>MFDIERWQEIFETLSKNKLRTFLTGLSVASGIFILVILLGFSEGIANGVKSQFEQDATNKISVWTGVTTKGHKGLNPGRYVQLKNSSFEAIENQYDDYFEYRTKDYMIYGGTVNYQNETGNYRVRGTMPENQFIENADIGSGRFINTSDISSSKKVAVIGNKIKEDLFKGEDPINKNIQIFGMSFKVVGVFYDPGGDREEGQVYVPLTTAQKVFNAGENIRNMAFTVKMADDFDEAVQTSNAIALGIEKKIKELHTVSPDDISAVRVNNTLEQAEKIYSLIATLKLVFWFVGIGTIIAGIVGVGNIMLIIVKERTKEIGIRKALGALPSSIIGMILQEAIFVTMFSGLFGLILGLGLLELVGPQIQNDFIKYPQVDFKIALSTVFLLVFAGTIAGFIPAYRAAKIKPIDALRDE</sequence>
<keyword evidence="11" id="KW-1185">Reference proteome</keyword>
<dbReference type="RefSeq" id="WP_386117664.1">
    <property type="nucleotide sequence ID" value="NZ_JBHTKM010000063.1"/>
</dbReference>
<feature type="transmembrane region" description="Helical" evidence="7">
    <location>
        <begin position="286"/>
        <end position="311"/>
    </location>
</feature>
<feature type="transmembrane region" description="Helical" evidence="7">
    <location>
        <begin position="21"/>
        <end position="41"/>
    </location>
</feature>
<dbReference type="EMBL" id="JBHTKM010000063">
    <property type="protein sequence ID" value="MFD1016660.1"/>
    <property type="molecule type" value="Genomic_DNA"/>
</dbReference>
<evidence type="ECO:0000256" key="5">
    <source>
        <dbReference type="ARBA" id="ARBA00023136"/>
    </source>
</evidence>
<evidence type="ECO:0000259" key="9">
    <source>
        <dbReference type="Pfam" id="PF12704"/>
    </source>
</evidence>
<evidence type="ECO:0000256" key="1">
    <source>
        <dbReference type="ARBA" id="ARBA00004651"/>
    </source>
</evidence>
<comment type="caution">
    <text evidence="10">The sequence shown here is derived from an EMBL/GenBank/DDBJ whole genome shotgun (WGS) entry which is preliminary data.</text>
</comment>
<dbReference type="InterPro" id="IPR025857">
    <property type="entry name" value="MacB_PCD"/>
</dbReference>
<dbReference type="Pfam" id="PF12704">
    <property type="entry name" value="MacB_PCD"/>
    <property type="match status" value="1"/>
</dbReference>
<feature type="transmembrane region" description="Helical" evidence="7">
    <location>
        <begin position="331"/>
        <end position="357"/>
    </location>
</feature>
<dbReference type="PANTHER" id="PTHR30572">
    <property type="entry name" value="MEMBRANE COMPONENT OF TRANSPORTER-RELATED"/>
    <property type="match status" value="1"/>
</dbReference>
<comment type="similarity">
    <text evidence="6">Belongs to the ABC-4 integral membrane protein family.</text>
</comment>
<feature type="domain" description="ABC3 transporter permease C-terminal" evidence="8">
    <location>
        <begin position="290"/>
        <end position="407"/>
    </location>
</feature>
<keyword evidence="2" id="KW-1003">Cell membrane</keyword>
<keyword evidence="4 7" id="KW-1133">Transmembrane helix</keyword>